<evidence type="ECO:0000313" key="2">
    <source>
        <dbReference type="Proteomes" id="UP000465361"/>
    </source>
</evidence>
<comment type="caution">
    <text evidence="1">The sequence shown here is derived from an EMBL/GenBank/DDBJ whole genome shotgun (WGS) entry which is preliminary data.</text>
</comment>
<reference evidence="1 2" key="1">
    <citation type="journal article" date="2019" name="Emerg. Microbes Infect.">
        <title>Comprehensive subspecies identification of 175 nontuberculous mycobacteria species based on 7547 genomic profiles.</title>
        <authorList>
            <person name="Matsumoto Y."/>
            <person name="Kinjo T."/>
            <person name="Motooka D."/>
            <person name="Nabeya D."/>
            <person name="Jung N."/>
            <person name="Uechi K."/>
            <person name="Horii T."/>
            <person name="Iida T."/>
            <person name="Fujita J."/>
            <person name="Nakamura S."/>
        </authorList>
    </citation>
    <scope>NUCLEOTIDE SEQUENCE [LARGE SCALE GENOMIC DNA]</scope>
    <source>
        <strain evidence="1 2">JCM 17322</strain>
    </source>
</reference>
<keyword evidence="2" id="KW-1185">Reference proteome</keyword>
<gene>
    <name evidence="1" type="ORF">MBOT_10910</name>
</gene>
<organism evidence="1 2">
    <name type="scientific">Mycobacterium botniense</name>
    <dbReference type="NCBI Taxonomy" id="84962"/>
    <lineage>
        <taxon>Bacteria</taxon>
        <taxon>Bacillati</taxon>
        <taxon>Actinomycetota</taxon>
        <taxon>Actinomycetes</taxon>
        <taxon>Mycobacteriales</taxon>
        <taxon>Mycobacteriaceae</taxon>
        <taxon>Mycobacterium</taxon>
    </lineage>
</organism>
<dbReference type="AlphaFoldDB" id="A0A7I9XVF0"/>
<proteinExistence type="predicted"/>
<evidence type="ECO:0000313" key="1">
    <source>
        <dbReference type="EMBL" id="GFG73726.1"/>
    </source>
</evidence>
<dbReference type="Proteomes" id="UP000465361">
    <property type="component" value="Unassembled WGS sequence"/>
</dbReference>
<dbReference type="InterPro" id="IPR036689">
    <property type="entry name" value="ESAT-6-like_sf"/>
</dbReference>
<dbReference type="EMBL" id="BLKW01000002">
    <property type="protein sequence ID" value="GFG73726.1"/>
    <property type="molecule type" value="Genomic_DNA"/>
</dbReference>
<sequence length="97" mass="10349">MDQPIIYRYGNIADYQSHLGTASALLSDCQSDLAALNSALMESHHGDHAAAWQGLLQQVNASFQHFAEVVLTFGRTHAQVSEAAAHQDASLASGLSI</sequence>
<evidence type="ECO:0008006" key="3">
    <source>
        <dbReference type="Google" id="ProtNLM"/>
    </source>
</evidence>
<accession>A0A7I9XVF0</accession>
<name>A0A7I9XVF0_9MYCO</name>
<dbReference type="RefSeq" id="WP_163754984.1">
    <property type="nucleotide sequence ID" value="NZ_BLKW01000002.1"/>
</dbReference>
<dbReference type="SUPFAM" id="SSF140453">
    <property type="entry name" value="EsxAB dimer-like"/>
    <property type="match status" value="1"/>
</dbReference>
<protein>
    <recommendedName>
        <fullName evidence="3">ESAT-6-like protein EsxC</fullName>
    </recommendedName>
</protein>